<gene>
    <name evidence="1" type="ORF">SAMN05421780_101570</name>
</gene>
<organism evidence="1 2">
    <name type="scientific">Flexibacter flexilis DSM 6793</name>
    <dbReference type="NCBI Taxonomy" id="927664"/>
    <lineage>
        <taxon>Bacteria</taxon>
        <taxon>Pseudomonadati</taxon>
        <taxon>Bacteroidota</taxon>
        <taxon>Cytophagia</taxon>
        <taxon>Cytophagales</taxon>
        <taxon>Flexibacteraceae</taxon>
        <taxon>Flexibacter</taxon>
    </lineage>
</organism>
<accession>A0A1I1E184</accession>
<dbReference type="Proteomes" id="UP000199514">
    <property type="component" value="Unassembled WGS sequence"/>
</dbReference>
<protein>
    <recommendedName>
        <fullName evidence="3">DUF3164 family protein</fullName>
    </recommendedName>
</protein>
<proteinExistence type="predicted"/>
<evidence type="ECO:0000313" key="2">
    <source>
        <dbReference type="Proteomes" id="UP000199514"/>
    </source>
</evidence>
<keyword evidence="2" id="KW-1185">Reference proteome</keyword>
<dbReference type="AlphaFoldDB" id="A0A1I1E184"/>
<evidence type="ECO:0008006" key="3">
    <source>
        <dbReference type="Google" id="ProtNLM"/>
    </source>
</evidence>
<dbReference type="Pfam" id="PF11363">
    <property type="entry name" value="DUF3164"/>
    <property type="match status" value="1"/>
</dbReference>
<sequence>MSKTQVTQEQLAAIKAKPFDQLTGEEQEILLGDAAAKKAAKQNGLRETYSSMRDSLIVGLLTRAEKLSADMTAFKTQAIAELDTFAEIMKEYSGRADNADDKGNFTIESPDGLAKIIFSNNEKSKFNELSIEAEKHIMLFINSEFGDKPAAKIITTLLERTKGSLDIKLIQRLYKMENDYQDENWKRGIELLKESWQPTDVASYVRFYKRPTKQDKYTLVNLNFSAA</sequence>
<dbReference type="STRING" id="927664.SAMN05421780_101570"/>
<evidence type="ECO:0000313" key="1">
    <source>
        <dbReference type="EMBL" id="SFB80827.1"/>
    </source>
</evidence>
<dbReference type="EMBL" id="FOLE01000001">
    <property type="protein sequence ID" value="SFB80827.1"/>
    <property type="molecule type" value="Genomic_DNA"/>
</dbReference>
<name>A0A1I1E184_9BACT</name>
<dbReference type="RefSeq" id="WP_091506945.1">
    <property type="nucleotide sequence ID" value="NZ_FOLE01000001.1"/>
</dbReference>
<reference evidence="1 2" key="1">
    <citation type="submission" date="2016-10" db="EMBL/GenBank/DDBJ databases">
        <authorList>
            <person name="de Groot N.N."/>
        </authorList>
    </citation>
    <scope>NUCLEOTIDE SEQUENCE [LARGE SCALE GENOMIC DNA]</scope>
    <source>
        <strain evidence="1 2">DSM 6793</strain>
    </source>
</reference>
<dbReference type="InterPro" id="IPR021505">
    <property type="entry name" value="Phage_B3_Orf6"/>
</dbReference>
<dbReference type="OrthoDB" id="670235at2"/>